<evidence type="ECO:0000256" key="1">
    <source>
        <dbReference type="SAM" id="MobiDB-lite"/>
    </source>
</evidence>
<gene>
    <name evidence="3" type="ORF">GJ668_02650</name>
</gene>
<dbReference type="PROSITE" id="PS51833">
    <property type="entry name" value="HDOD"/>
    <property type="match status" value="1"/>
</dbReference>
<comment type="caution">
    <text evidence="3">The sequence shown here is derived from an EMBL/GenBank/DDBJ whole genome shotgun (WGS) entry which is preliminary data.</text>
</comment>
<dbReference type="AlphaFoldDB" id="A0A6N8E8W2"/>
<dbReference type="SUPFAM" id="SSF109604">
    <property type="entry name" value="HD-domain/PDEase-like"/>
    <property type="match status" value="1"/>
</dbReference>
<dbReference type="Proteomes" id="UP000434044">
    <property type="component" value="Unassembled WGS sequence"/>
</dbReference>
<evidence type="ECO:0000259" key="2">
    <source>
        <dbReference type="PROSITE" id="PS51833"/>
    </source>
</evidence>
<evidence type="ECO:0000313" key="4">
    <source>
        <dbReference type="Proteomes" id="UP000434044"/>
    </source>
</evidence>
<dbReference type="Pfam" id="PF08668">
    <property type="entry name" value="HDOD"/>
    <property type="match status" value="1"/>
</dbReference>
<protein>
    <submittedName>
        <fullName evidence="3">HDOD domain-containing protein</fullName>
    </submittedName>
</protein>
<dbReference type="InterPro" id="IPR052340">
    <property type="entry name" value="RNase_Y/CdgJ"/>
</dbReference>
<dbReference type="Gene3D" id="1.10.3210.10">
    <property type="entry name" value="Hypothetical protein af1432"/>
    <property type="match status" value="1"/>
</dbReference>
<dbReference type="InterPro" id="IPR013976">
    <property type="entry name" value="HDOD"/>
</dbReference>
<dbReference type="RefSeq" id="WP_155448562.1">
    <property type="nucleotide sequence ID" value="NZ_WNKT01000003.1"/>
</dbReference>
<dbReference type="Gene3D" id="3.30.450.40">
    <property type="match status" value="1"/>
</dbReference>
<dbReference type="OrthoDB" id="9770715at2"/>
<dbReference type="PANTHER" id="PTHR33525:SF3">
    <property type="entry name" value="RIBONUCLEASE Y"/>
    <property type="match status" value="1"/>
</dbReference>
<keyword evidence="4" id="KW-1185">Reference proteome</keyword>
<sequence length="498" mass="55230">MTLSPKNSLEDWLEVIRDQKMPIFEQTVHHIVSISDDDLAPASALANVVLQDASLTARLLKLSNSIVYNPSATAISTVTRAVIVLGFDAVRDMCLTLTLVDTLLQGPAKVRLESELAHAMHAATQARALAAERGDKSPEEVFIATLLYRIGELAFWCFGNEHCERVEQLAKQPGITLETAQERVLGFRLSQLSRRLAHEWSLTDLLQEAIDHPTRQDARIQTIMLGHQVARCAEQQGWNSEEMERLVRRTARLIDASESDARKLLQEKAAIAATMAHDCGAPTAARLIPLPDEYQSLIAEPDAESEAPPAGVETPPPVAPLPPDPRLQLSILRELNSAIESARCDFNVIMELVLEGLYRGVGMDRVIFALTTPDKRLIRAKYALGLPEEAAIDAFKFARPTTGTNILFETLDLKLPRLVTLAERERDPRLTPEDLVAILGIAPFMIAPITINQQSIGFFLADRGLSQRPLDPDSFEDFKHFVQQANLGLTLAQQRHHR</sequence>
<proteinExistence type="predicted"/>
<dbReference type="InterPro" id="IPR029016">
    <property type="entry name" value="GAF-like_dom_sf"/>
</dbReference>
<evidence type="ECO:0000313" key="3">
    <source>
        <dbReference type="EMBL" id="MTW19991.1"/>
    </source>
</evidence>
<dbReference type="PANTHER" id="PTHR33525">
    <property type="match status" value="1"/>
</dbReference>
<feature type="region of interest" description="Disordered" evidence="1">
    <location>
        <begin position="302"/>
        <end position="322"/>
    </location>
</feature>
<dbReference type="SUPFAM" id="SSF55781">
    <property type="entry name" value="GAF domain-like"/>
    <property type="match status" value="1"/>
</dbReference>
<reference evidence="3 4" key="1">
    <citation type="submission" date="2019-11" db="EMBL/GenBank/DDBJ databases">
        <title>Whole-genome sequence of the anaerobic purple sulfur bacterium Allochromatium palmeri DSM 15591.</title>
        <authorList>
            <person name="Kyndt J.A."/>
            <person name="Meyer T.E."/>
        </authorList>
    </citation>
    <scope>NUCLEOTIDE SEQUENCE [LARGE SCALE GENOMIC DNA]</scope>
    <source>
        <strain evidence="3 4">DSM 15591</strain>
    </source>
</reference>
<accession>A0A6N8E8W2</accession>
<feature type="domain" description="HDOD" evidence="2">
    <location>
        <begin position="21"/>
        <end position="216"/>
    </location>
</feature>
<name>A0A6N8E8W2_9GAMM</name>
<organism evidence="3 4">
    <name type="scientific">Allochromatium palmeri</name>
    <dbReference type="NCBI Taxonomy" id="231048"/>
    <lineage>
        <taxon>Bacteria</taxon>
        <taxon>Pseudomonadati</taxon>
        <taxon>Pseudomonadota</taxon>
        <taxon>Gammaproteobacteria</taxon>
        <taxon>Chromatiales</taxon>
        <taxon>Chromatiaceae</taxon>
        <taxon>Allochromatium</taxon>
    </lineage>
</organism>
<dbReference type="EMBL" id="WNKT01000003">
    <property type="protein sequence ID" value="MTW19991.1"/>
    <property type="molecule type" value="Genomic_DNA"/>
</dbReference>